<dbReference type="EMBL" id="MFLF01000020">
    <property type="protein sequence ID" value="OGG59055.1"/>
    <property type="molecule type" value="Genomic_DNA"/>
</dbReference>
<feature type="compositionally biased region" description="Polar residues" evidence="1">
    <location>
        <begin position="1"/>
        <end position="15"/>
    </location>
</feature>
<feature type="transmembrane region" description="Helical" evidence="2">
    <location>
        <begin position="33"/>
        <end position="54"/>
    </location>
</feature>
<reference evidence="3 4" key="1">
    <citation type="journal article" date="2016" name="Nat. Commun.">
        <title>Thousands of microbial genomes shed light on interconnected biogeochemical processes in an aquifer system.</title>
        <authorList>
            <person name="Anantharaman K."/>
            <person name="Brown C.T."/>
            <person name="Hug L.A."/>
            <person name="Sharon I."/>
            <person name="Castelle C.J."/>
            <person name="Probst A.J."/>
            <person name="Thomas B.C."/>
            <person name="Singh A."/>
            <person name="Wilkins M.J."/>
            <person name="Karaoz U."/>
            <person name="Brodie E.L."/>
            <person name="Williams K.H."/>
            <person name="Hubbard S.S."/>
            <person name="Banfield J.F."/>
        </authorList>
    </citation>
    <scope>NUCLEOTIDE SEQUENCE [LARGE SCALE GENOMIC DNA]</scope>
</reference>
<feature type="region of interest" description="Disordered" evidence="1">
    <location>
        <begin position="1"/>
        <end position="20"/>
    </location>
</feature>
<dbReference type="AlphaFoldDB" id="A0A1F6DCC9"/>
<evidence type="ECO:0000256" key="2">
    <source>
        <dbReference type="SAM" id="Phobius"/>
    </source>
</evidence>
<accession>A0A1F6DCC9</accession>
<evidence type="ECO:0000313" key="3">
    <source>
        <dbReference type="EMBL" id="OGG59055.1"/>
    </source>
</evidence>
<evidence type="ECO:0008006" key="5">
    <source>
        <dbReference type="Google" id="ProtNLM"/>
    </source>
</evidence>
<keyword evidence="2" id="KW-0812">Transmembrane</keyword>
<protein>
    <recommendedName>
        <fullName evidence="5">PilN domain-containing protein</fullName>
    </recommendedName>
</protein>
<keyword evidence="2" id="KW-0472">Membrane</keyword>
<comment type="caution">
    <text evidence="3">The sequence shown here is derived from an EMBL/GenBank/DDBJ whole genome shotgun (WGS) entry which is preliminary data.</text>
</comment>
<evidence type="ECO:0000313" key="4">
    <source>
        <dbReference type="Proteomes" id="UP000178794"/>
    </source>
</evidence>
<gene>
    <name evidence="3" type="ORF">A3C89_01445</name>
</gene>
<dbReference type="Proteomes" id="UP000178794">
    <property type="component" value="Unassembled WGS sequence"/>
</dbReference>
<evidence type="ECO:0000256" key="1">
    <source>
        <dbReference type="SAM" id="MobiDB-lite"/>
    </source>
</evidence>
<name>A0A1F6DCC9_9BACT</name>
<keyword evidence="2" id="KW-1133">Transmembrane helix</keyword>
<sequence>MPPTSSTSASAQNISFGPKRVEKKQEQTAIEKLSVGLLVLALLASAAVYGYRFYLQKSLTRIQSDIASAETVVTRASYEELVAFDRRVRAARYLLANRLEPSRVFTALESTVSESVFYQSFEAQLDDTGSLRLTLGGVSPEFAQIVLQSALYRTESLLSQVTVSGIEIREGDIGRDTLFAVNARATREALLASAPRPVARVQSVTTATTTPLQATTSTSR</sequence>
<proteinExistence type="predicted"/>
<organism evidence="3 4">
    <name type="scientific">Candidatus Kaiserbacteria bacterium RIFCSPHIGHO2_02_FULL_50_50</name>
    <dbReference type="NCBI Taxonomy" id="1798492"/>
    <lineage>
        <taxon>Bacteria</taxon>
        <taxon>Candidatus Kaiseribacteriota</taxon>
    </lineage>
</organism>
<dbReference type="STRING" id="1798492.A3C89_01445"/>